<comment type="caution">
    <text evidence="2">The sequence shown here is derived from an EMBL/GenBank/DDBJ whole genome shotgun (WGS) entry which is preliminary data.</text>
</comment>
<evidence type="ECO:0000313" key="2">
    <source>
        <dbReference type="EMBL" id="ORV53412.1"/>
    </source>
</evidence>
<dbReference type="PANTHER" id="PTHR43539">
    <property type="entry name" value="FLAVIN-BINDING MONOOXYGENASE-LIKE PROTEIN (AFU_ORTHOLOGUE AFUA_4G09220)"/>
    <property type="match status" value="1"/>
</dbReference>
<reference evidence="2 3" key="1">
    <citation type="submission" date="2016-01" db="EMBL/GenBank/DDBJ databases">
        <title>The new phylogeny of the genus Mycobacterium.</title>
        <authorList>
            <person name="Tarcisio F."/>
            <person name="Conor M."/>
            <person name="Antonella G."/>
            <person name="Elisabetta G."/>
            <person name="Giulia F.S."/>
            <person name="Sara T."/>
            <person name="Anna F."/>
            <person name="Clotilde B."/>
            <person name="Roberto B."/>
            <person name="Veronica D.S."/>
            <person name="Fabio R."/>
            <person name="Monica P."/>
            <person name="Olivier J."/>
            <person name="Enrico T."/>
            <person name="Nicola S."/>
        </authorList>
    </citation>
    <scope>NUCLEOTIDE SEQUENCE [LARGE SCALE GENOMIC DNA]</scope>
    <source>
        <strain evidence="2 3">DSM 44852</strain>
    </source>
</reference>
<sequence>MHQERAVIVGAGPAGVSTAVSLWDRRVAPILLERADRVANWWRSRGEMDRLNTPNRLSHMPGRPYPKRTPTFPTCGQVADYFDRYAHQDGIRLMLGTTVERIDSQPGGWTVVTSDGDIATDNVVIATGHANTPYIPAWARLNTFTGELLHSSEFRDAADHAAKRVLVVGSGPGGLEAAHAVAPVAAKVWLAIRNPPNILIRNGFQGISPELIAAPLYHAPLAVADAVARFVRLRTVGDLAPYGLPIPDDGPFAACAARNDPPTVVDTGVIESIRNRSIEVVKTIDSFDGSTVSLVDGSRLEPDVVICATGFRSGLQAVVGHLGLLDHRGYPMRLAPEPAAPGLWFIGYQLRPSLIRHVGKQSRQLAKQIAAQSTSYARYPREVLKHR</sequence>
<protein>
    <recommendedName>
        <fullName evidence="4">Pyridine nucleotide-disulfide oxidoreductase</fullName>
    </recommendedName>
</protein>
<name>A0A1X1U9C7_MYCFL</name>
<keyword evidence="1" id="KW-0560">Oxidoreductase</keyword>
<dbReference type="STRING" id="292462.AWC05_20075"/>
<evidence type="ECO:0008006" key="4">
    <source>
        <dbReference type="Google" id="ProtNLM"/>
    </source>
</evidence>
<dbReference type="GO" id="GO:0004497">
    <property type="term" value="F:monooxygenase activity"/>
    <property type="evidence" value="ECO:0007669"/>
    <property type="project" value="TreeGrafter"/>
</dbReference>
<organism evidence="2 3">
    <name type="scientific">Mycobacterium florentinum</name>
    <dbReference type="NCBI Taxonomy" id="292462"/>
    <lineage>
        <taxon>Bacteria</taxon>
        <taxon>Bacillati</taxon>
        <taxon>Actinomycetota</taxon>
        <taxon>Actinomycetes</taxon>
        <taxon>Mycobacteriales</taxon>
        <taxon>Mycobacteriaceae</taxon>
        <taxon>Mycobacterium</taxon>
        <taxon>Mycobacterium simiae complex</taxon>
    </lineage>
</organism>
<accession>A0A1X1U9C7</accession>
<evidence type="ECO:0000256" key="1">
    <source>
        <dbReference type="ARBA" id="ARBA00023002"/>
    </source>
</evidence>
<keyword evidence="3" id="KW-1185">Reference proteome</keyword>
<dbReference type="RefSeq" id="WP_163667181.1">
    <property type="nucleotide sequence ID" value="NZ_AP022576.1"/>
</dbReference>
<dbReference type="PRINTS" id="PR00368">
    <property type="entry name" value="FADPNR"/>
</dbReference>
<proteinExistence type="predicted"/>
<dbReference type="Proteomes" id="UP000193010">
    <property type="component" value="Unassembled WGS sequence"/>
</dbReference>
<evidence type="ECO:0000313" key="3">
    <source>
        <dbReference type="Proteomes" id="UP000193010"/>
    </source>
</evidence>
<dbReference type="InterPro" id="IPR050982">
    <property type="entry name" value="Auxin_biosynth/cation_transpt"/>
</dbReference>
<dbReference type="PANTHER" id="PTHR43539:SF78">
    <property type="entry name" value="FLAVIN-CONTAINING MONOOXYGENASE"/>
    <property type="match status" value="1"/>
</dbReference>
<gene>
    <name evidence="2" type="ORF">AWC05_20075</name>
</gene>
<dbReference type="GO" id="GO:0050660">
    <property type="term" value="F:flavin adenine dinucleotide binding"/>
    <property type="evidence" value="ECO:0007669"/>
    <property type="project" value="TreeGrafter"/>
</dbReference>
<dbReference type="Pfam" id="PF13738">
    <property type="entry name" value="Pyr_redox_3"/>
    <property type="match status" value="1"/>
</dbReference>
<dbReference type="AlphaFoldDB" id="A0A1X1U9C7"/>
<dbReference type="SUPFAM" id="SSF51905">
    <property type="entry name" value="FAD/NAD(P)-binding domain"/>
    <property type="match status" value="2"/>
</dbReference>
<dbReference type="EMBL" id="LQOV01000013">
    <property type="protein sequence ID" value="ORV53412.1"/>
    <property type="molecule type" value="Genomic_DNA"/>
</dbReference>
<dbReference type="InterPro" id="IPR036188">
    <property type="entry name" value="FAD/NAD-bd_sf"/>
</dbReference>
<dbReference type="GO" id="GO:0005829">
    <property type="term" value="C:cytosol"/>
    <property type="evidence" value="ECO:0007669"/>
    <property type="project" value="TreeGrafter"/>
</dbReference>
<dbReference type="Gene3D" id="3.50.50.60">
    <property type="entry name" value="FAD/NAD(P)-binding domain"/>
    <property type="match status" value="1"/>
</dbReference>
<dbReference type="PRINTS" id="PR00411">
    <property type="entry name" value="PNDRDTASEI"/>
</dbReference>